<dbReference type="RefSeq" id="WP_240260335.1">
    <property type="nucleotide sequence ID" value="NZ_CP092488.2"/>
</dbReference>
<dbReference type="EMBL" id="CP092488">
    <property type="protein sequence ID" value="UMB68781.1"/>
    <property type="molecule type" value="Genomic_DNA"/>
</dbReference>
<gene>
    <name evidence="2" type="ORF">MKK62_20610</name>
</gene>
<name>A0ABY3VHH9_9MYCO</name>
<dbReference type="SUPFAM" id="SSF48264">
    <property type="entry name" value="Cytochrome P450"/>
    <property type="match status" value="1"/>
</dbReference>
<dbReference type="Proteomes" id="UP001055336">
    <property type="component" value="Chromosome"/>
</dbReference>
<comment type="similarity">
    <text evidence="1">Belongs to the cytochrome P450 family.</text>
</comment>
<dbReference type="Pfam" id="PF00067">
    <property type="entry name" value="p450"/>
    <property type="match status" value="1"/>
</dbReference>
<reference evidence="2" key="1">
    <citation type="submission" date="2022-08" db="EMBL/GenBank/DDBJ databases">
        <title>Whole genome sequencing of non-tuberculosis mycobacteria type-strains.</title>
        <authorList>
            <person name="Igarashi Y."/>
            <person name="Osugi A."/>
            <person name="Mitarai S."/>
        </authorList>
    </citation>
    <scope>NUCLEOTIDE SEQUENCE</scope>
    <source>
        <strain evidence="2">DSM 45127</strain>
    </source>
</reference>
<protein>
    <submittedName>
        <fullName evidence="2">Cytochrome P450</fullName>
    </submittedName>
</protein>
<evidence type="ECO:0000256" key="1">
    <source>
        <dbReference type="ARBA" id="ARBA00010617"/>
    </source>
</evidence>
<dbReference type="PANTHER" id="PTHR24305:SF166">
    <property type="entry name" value="CYTOCHROME P450 12A4, MITOCHONDRIAL-RELATED"/>
    <property type="match status" value="1"/>
</dbReference>
<proteinExistence type="inferred from homology"/>
<sequence>MTSRTAALPHTTALESLRFTTLVALPNLAEGLFSRRPAVTAGLDRAGVARRAHRLLAALQARYGDGPIWVKVGGKPTLLVFGPDQIRVVLSGAPAPFASDPEPKLSGMNRFQPHALTISRGEHWSDRRHFTEAVVAHATGSGAIAGRCDSVADEEARAMPDTLDWPQFHSVIQRIARRIILGDNATDDHQLSAQLVTLMAKANPPGKGDPELLDTFLTALDRYVHAADAHSLVGQFAAAPASDITYPTHQVIHWMFAMGDTLAINLWRCLALLATHPYVLRNAQNAIDDHSYLIGCISEAMRLWPSTPALARIVTEPTEWNGEIVPAGTQVMIVNTFNHRDTSRFPDADRFDPTAWTQGSAGASWSFNFFSHGPQACPGADLAMRIGVTVLTALLSERNPAATGVKLSPHETLPLTLENSRVRLRLTRR</sequence>
<keyword evidence="3" id="KW-1185">Reference proteome</keyword>
<evidence type="ECO:0000313" key="2">
    <source>
        <dbReference type="EMBL" id="UMB68781.1"/>
    </source>
</evidence>
<evidence type="ECO:0000313" key="3">
    <source>
        <dbReference type="Proteomes" id="UP001055336"/>
    </source>
</evidence>
<dbReference type="InterPro" id="IPR036396">
    <property type="entry name" value="Cyt_P450_sf"/>
</dbReference>
<accession>A0ABY3VHH9</accession>
<dbReference type="InterPro" id="IPR001128">
    <property type="entry name" value="Cyt_P450"/>
</dbReference>
<dbReference type="Gene3D" id="1.10.630.10">
    <property type="entry name" value="Cytochrome P450"/>
    <property type="match status" value="1"/>
</dbReference>
<organism evidence="2 3">
    <name type="scientific">Mycobacterium paraterrae</name>
    <dbReference type="NCBI Taxonomy" id="577492"/>
    <lineage>
        <taxon>Bacteria</taxon>
        <taxon>Bacillati</taxon>
        <taxon>Actinomycetota</taxon>
        <taxon>Actinomycetes</taxon>
        <taxon>Mycobacteriales</taxon>
        <taxon>Mycobacteriaceae</taxon>
        <taxon>Mycobacterium</taxon>
    </lineage>
</organism>
<dbReference type="PANTHER" id="PTHR24305">
    <property type="entry name" value="CYTOCHROME P450"/>
    <property type="match status" value="1"/>
</dbReference>
<dbReference type="InterPro" id="IPR050121">
    <property type="entry name" value="Cytochrome_P450_monoxygenase"/>
</dbReference>